<evidence type="ECO:0000313" key="3">
    <source>
        <dbReference type="Ensembl" id="ENSSMRP00000026715.1"/>
    </source>
</evidence>
<proteinExistence type="predicted"/>
<dbReference type="Proteomes" id="UP000694421">
    <property type="component" value="Unplaced"/>
</dbReference>
<dbReference type="PANTHER" id="PTHR45935">
    <property type="entry name" value="PROTEIN ZBED8-RELATED"/>
    <property type="match status" value="1"/>
</dbReference>
<dbReference type="Gene3D" id="1.10.4020.10">
    <property type="entry name" value="DNA breaking-rejoining enzymes"/>
    <property type="match status" value="1"/>
</dbReference>
<keyword evidence="4" id="KW-1185">Reference proteome</keyword>
<evidence type="ECO:0000256" key="1">
    <source>
        <dbReference type="ARBA" id="ARBA00023242"/>
    </source>
</evidence>
<dbReference type="InterPro" id="IPR003309">
    <property type="entry name" value="SCAN_dom"/>
</dbReference>
<organism evidence="3 4">
    <name type="scientific">Salvator merianae</name>
    <name type="common">Argentine black and white tegu</name>
    <name type="synonym">Tupinambis merianae</name>
    <dbReference type="NCBI Taxonomy" id="96440"/>
    <lineage>
        <taxon>Eukaryota</taxon>
        <taxon>Metazoa</taxon>
        <taxon>Chordata</taxon>
        <taxon>Craniata</taxon>
        <taxon>Vertebrata</taxon>
        <taxon>Euteleostomi</taxon>
        <taxon>Lepidosauria</taxon>
        <taxon>Squamata</taxon>
        <taxon>Bifurcata</taxon>
        <taxon>Unidentata</taxon>
        <taxon>Episquamata</taxon>
        <taxon>Laterata</taxon>
        <taxon>Teiioidea</taxon>
        <taxon>Teiidae</taxon>
        <taxon>Salvator</taxon>
    </lineage>
</organism>
<dbReference type="CDD" id="cd07936">
    <property type="entry name" value="SCAN"/>
    <property type="match status" value="1"/>
</dbReference>
<dbReference type="SUPFAM" id="SSF47353">
    <property type="entry name" value="Retrovirus capsid dimerization domain-like"/>
    <property type="match status" value="1"/>
</dbReference>
<keyword evidence="1" id="KW-0539">Nucleus</keyword>
<reference evidence="3" key="2">
    <citation type="submission" date="2025-09" db="UniProtKB">
        <authorList>
            <consortium name="Ensembl"/>
        </authorList>
    </citation>
    <scope>IDENTIFICATION</scope>
</reference>
<dbReference type="AlphaFoldDB" id="A0A8D0E5Y5"/>
<protein>
    <recommendedName>
        <fullName evidence="2">SCAN box domain-containing protein</fullName>
    </recommendedName>
</protein>
<dbReference type="SMART" id="SM00431">
    <property type="entry name" value="SCAN"/>
    <property type="match status" value="1"/>
</dbReference>
<dbReference type="InterPro" id="IPR050916">
    <property type="entry name" value="SCAN-C2H2_zinc_finger"/>
</dbReference>
<reference evidence="3" key="1">
    <citation type="submission" date="2025-08" db="UniProtKB">
        <authorList>
            <consortium name="Ensembl"/>
        </authorList>
    </citation>
    <scope>IDENTIFICATION</scope>
</reference>
<dbReference type="FunFam" id="1.10.4020.10:FF:000005">
    <property type="entry name" value="Uncharacterized protein"/>
    <property type="match status" value="1"/>
</dbReference>
<dbReference type="GeneTree" id="ENSGT00940000154715"/>
<name>A0A8D0E5Y5_SALMN</name>
<dbReference type="PANTHER" id="PTHR45935:SF15">
    <property type="entry name" value="SCAN BOX DOMAIN-CONTAINING PROTEIN"/>
    <property type="match status" value="1"/>
</dbReference>
<dbReference type="Ensembl" id="ENSSMRT00000031206.1">
    <property type="protein sequence ID" value="ENSSMRP00000026715.1"/>
    <property type="gene ID" value="ENSSMRG00000020623.1"/>
</dbReference>
<feature type="domain" description="SCAN box" evidence="2">
    <location>
        <begin position="46"/>
        <end position="124"/>
    </location>
</feature>
<sequence length="367" mass="42603">MEVQNLPRPEPEKVLSVSQAGSSKWIWGRSTEKILTVDQTRADEERWQFRHFCYQEAKGPRRICSHLHHLCRQWLKPEQRTKAQMLDLVVLEQFLAILPLEMQNWIQECEPESSSQAVALAEGFLLSQASILTISLHPKWPPQRFSSSPLSWERPSSVEKWWVWCGKQRDKRKRQFARRTSRITNLLPGVRKFAQWKKDIDVKSVEGASVKVITLLHTNESTQGRNCISVWNVGKASLDDISLLCIKGPTQGRNRMNARSVGRLSLRKIILLDIKEPIQGRNPMNVRNVGRASVKEATLLCIVKEPTRGRNHTNVWSVTRGLVKKEDFENTKEPTQGRDRIKQHTEERSHRMFLKLIVDHFIELKLF</sequence>
<dbReference type="InterPro" id="IPR038269">
    <property type="entry name" value="SCAN_sf"/>
</dbReference>
<dbReference type="PROSITE" id="PS50804">
    <property type="entry name" value="SCAN_BOX"/>
    <property type="match status" value="1"/>
</dbReference>
<accession>A0A8D0E5Y5</accession>
<dbReference type="Pfam" id="PF02023">
    <property type="entry name" value="SCAN"/>
    <property type="match status" value="1"/>
</dbReference>
<evidence type="ECO:0000313" key="4">
    <source>
        <dbReference type="Proteomes" id="UP000694421"/>
    </source>
</evidence>
<evidence type="ECO:0000259" key="2">
    <source>
        <dbReference type="PROSITE" id="PS50804"/>
    </source>
</evidence>